<dbReference type="PANTHER" id="PTHR15032:SF4">
    <property type="entry name" value="N-ACYL-PHOSPHATIDYLETHANOLAMINE-HYDROLYZING PHOSPHOLIPASE D"/>
    <property type="match status" value="1"/>
</dbReference>
<dbReference type="GO" id="GO:0008270">
    <property type="term" value="F:zinc ion binding"/>
    <property type="evidence" value="ECO:0007669"/>
    <property type="project" value="InterPro"/>
</dbReference>
<name>A0A840TI12_9BACT</name>
<evidence type="ECO:0000256" key="1">
    <source>
        <dbReference type="SAM" id="Phobius"/>
    </source>
</evidence>
<feature type="transmembrane region" description="Helical" evidence="1">
    <location>
        <begin position="9"/>
        <end position="27"/>
    </location>
</feature>
<dbReference type="EMBL" id="JACHGF010000001">
    <property type="protein sequence ID" value="MBB5282585.1"/>
    <property type="molecule type" value="Genomic_DNA"/>
</dbReference>
<proteinExistence type="predicted"/>
<dbReference type="GO" id="GO:0070290">
    <property type="term" value="F:N-acylphosphatidylethanolamine-specific phospholipase D activity"/>
    <property type="evidence" value="ECO:0007669"/>
    <property type="project" value="InterPro"/>
</dbReference>
<comment type="caution">
    <text evidence="3">The sequence shown here is derived from an EMBL/GenBank/DDBJ whole genome shotgun (WGS) entry which is preliminary data.</text>
</comment>
<evidence type="ECO:0000313" key="3">
    <source>
        <dbReference type="EMBL" id="MBB5282585.1"/>
    </source>
</evidence>
<dbReference type="PIRSF" id="PIRSF038896">
    <property type="entry name" value="NAPE-PLD"/>
    <property type="match status" value="1"/>
</dbReference>
<dbReference type="InterPro" id="IPR001279">
    <property type="entry name" value="Metallo-B-lactamas"/>
</dbReference>
<sequence length="369" mass="42073">MLNLLKKIVFYTLAGTLLLSLILILFMQQKQFGKNPTGTRLERVQQSPNYRDGAFQNQSPTPDLAEGVTYWHILRQYFKKVEGKEPLDTLPSVKTDLKVPLAEAPTLVWFGHSSYFIRLGGKTILVDPVLSGYASPVSFFGKNYLGSNVYSVDDFPEIDVLIITHDHYDHLDYQTVLKLKSKVKKVVTSLGVGAHLVHWGYDEALISELDWYEEVAVDSTLKLTAAPARHFSGRSLKRNQTLWSSFMLQTPEHKIYLGGDSGYDKHFKELGQQYGPFDLAVLECGQYNAYWKYIHMMPEETAQAALDLRAKVLMPVHWSKFTLALHPWNEPIERVTKQAQTLGLPITTPKIGEAVILGEKYPAEKWWRR</sequence>
<dbReference type="Proteomes" id="UP000557307">
    <property type="component" value="Unassembled WGS sequence"/>
</dbReference>
<dbReference type="GO" id="GO:0005737">
    <property type="term" value="C:cytoplasm"/>
    <property type="evidence" value="ECO:0007669"/>
    <property type="project" value="TreeGrafter"/>
</dbReference>
<dbReference type="InterPro" id="IPR024884">
    <property type="entry name" value="NAPE-PLD"/>
</dbReference>
<keyword evidence="1" id="KW-0472">Membrane</keyword>
<keyword evidence="1" id="KW-0812">Transmembrane</keyword>
<keyword evidence="4" id="KW-1185">Reference proteome</keyword>
<organism evidence="3 4">
    <name type="scientific">Rhabdobacter roseus</name>
    <dbReference type="NCBI Taxonomy" id="1655419"/>
    <lineage>
        <taxon>Bacteria</taxon>
        <taxon>Pseudomonadati</taxon>
        <taxon>Bacteroidota</taxon>
        <taxon>Cytophagia</taxon>
        <taxon>Cytophagales</taxon>
        <taxon>Cytophagaceae</taxon>
        <taxon>Rhabdobacter</taxon>
    </lineage>
</organism>
<dbReference type="PANTHER" id="PTHR15032">
    <property type="entry name" value="N-ACYL-PHOSPHATIDYLETHANOLAMINE-HYDROLYZING PHOSPHOLIPASE D"/>
    <property type="match status" value="1"/>
</dbReference>
<dbReference type="RefSeq" id="WP_221307362.1">
    <property type="nucleotide sequence ID" value="NZ_JACHGF010000001.1"/>
</dbReference>
<dbReference type="InterPro" id="IPR036866">
    <property type="entry name" value="RibonucZ/Hydroxyglut_hydro"/>
</dbReference>
<dbReference type="Pfam" id="PF12706">
    <property type="entry name" value="Lactamase_B_2"/>
    <property type="match status" value="1"/>
</dbReference>
<evidence type="ECO:0000259" key="2">
    <source>
        <dbReference type="Pfam" id="PF12706"/>
    </source>
</evidence>
<keyword evidence="1" id="KW-1133">Transmembrane helix</keyword>
<dbReference type="SUPFAM" id="SSF56281">
    <property type="entry name" value="Metallo-hydrolase/oxidoreductase"/>
    <property type="match status" value="1"/>
</dbReference>
<evidence type="ECO:0000313" key="4">
    <source>
        <dbReference type="Proteomes" id="UP000557307"/>
    </source>
</evidence>
<gene>
    <name evidence="3" type="ORF">HNQ92_000706</name>
</gene>
<dbReference type="AlphaFoldDB" id="A0A840TI12"/>
<accession>A0A840TI12</accession>
<reference evidence="3 4" key="1">
    <citation type="submission" date="2020-08" db="EMBL/GenBank/DDBJ databases">
        <title>Genomic Encyclopedia of Type Strains, Phase IV (KMG-IV): sequencing the most valuable type-strain genomes for metagenomic binning, comparative biology and taxonomic classification.</title>
        <authorList>
            <person name="Goeker M."/>
        </authorList>
    </citation>
    <scope>NUCLEOTIDE SEQUENCE [LARGE SCALE GENOMIC DNA]</scope>
    <source>
        <strain evidence="3 4">DSM 105074</strain>
    </source>
</reference>
<protein>
    <submittedName>
        <fullName evidence="3">L-ascorbate metabolism protein UlaG (Beta-lactamase superfamily)</fullName>
    </submittedName>
</protein>
<dbReference type="Gene3D" id="3.60.15.10">
    <property type="entry name" value="Ribonuclease Z/Hydroxyacylglutathione hydrolase-like"/>
    <property type="match status" value="1"/>
</dbReference>
<feature type="domain" description="Metallo-beta-lactamase" evidence="2">
    <location>
        <begin position="123"/>
        <end position="318"/>
    </location>
</feature>